<keyword evidence="1" id="KW-0805">Transcription regulation</keyword>
<feature type="domain" description="Tetracyclin repressor-like C-terminal" evidence="3">
    <location>
        <begin position="78"/>
        <end position="170"/>
    </location>
</feature>
<dbReference type="EMBL" id="JQEC01000004">
    <property type="protein sequence ID" value="KGJ96875.1"/>
    <property type="molecule type" value="Genomic_DNA"/>
</dbReference>
<protein>
    <recommendedName>
        <fullName evidence="3">Tetracyclin repressor-like C-terminal domain-containing protein</fullName>
    </recommendedName>
</protein>
<evidence type="ECO:0000256" key="1">
    <source>
        <dbReference type="ARBA" id="ARBA00023015"/>
    </source>
</evidence>
<dbReference type="Gene3D" id="1.10.357.10">
    <property type="entry name" value="Tetracycline Repressor, domain 2"/>
    <property type="match status" value="1"/>
</dbReference>
<evidence type="ECO:0000313" key="4">
    <source>
        <dbReference type="EMBL" id="KGJ96875.1"/>
    </source>
</evidence>
<dbReference type="RefSeq" id="WP_033080661.1">
    <property type="nucleotide sequence ID" value="NZ_JQEC01000004.1"/>
</dbReference>
<dbReference type="PANTHER" id="PTHR47506">
    <property type="entry name" value="TRANSCRIPTIONAL REGULATORY PROTEIN"/>
    <property type="match status" value="1"/>
</dbReference>
<dbReference type="InterPro" id="IPR036271">
    <property type="entry name" value="Tet_transcr_reg_TetR-rel_C_sf"/>
</dbReference>
<comment type="caution">
    <text evidence="4">The sequence shown here is derived from an EMBL/GenBank/DDBJ whole genome shotgun (WGS) entry which is preliminary data.</text>
</comment>
<gene>
    <name evidence="4" type="ORF">GAB14E_1343</name>
</gene>
<dbReference type="InterPro" id="IPR011075">
    <property type="entry name" value="TetR_C"/>
</dbReference>
<evidence type="ECO:0000256" key="2">
    <source>
        <dbReference type="ARBA" id="ARBA00023163"/>
    </source>
</evidence>
<dbReference type="InterPro" id="IPR009057">
    <property type="entry name" value="Homeodomain-like_sf"/>
</dbReference>
<proteinExistence type="predicted"/>
<dbReference type="AlphaFoldDB" id="A0A099L352"/>
<evidence type="ECO:0000259" key="3">
    <source>
        <dbReference type="Pfam" id="PF16925"/>
    </source>
</evidence>
<dbReference type="PATRIC" id="fig|28229.3.peg.503"/>
<sequence>MNKGERTRLEILKQSIIHSSKYGLADITIGTVSKLCNLSRTGVISHFENKEDMQIAILEFGEELFRERVIKTAWREDPLDHVITLLENWADWTSEMFKEHQVSCPFIKAVVEFQNRPPSKVRTFTIDQQNRLINYLTHRIVRCVEQNKLTADIESVAIAYELYSLYLGHAITQHTAPINASDALFKKSVARLLKQYQIKTH</sequence>
<keyword evidence="2" id="KW-0804">Transcription</keyword>
<name>A0A099L352_COLPS</name>
<evidence type="ECO:0000313" key="5">
    <source>
        <dbReference type="Proteomes" id="UP000029868"/>
    </source>
</evidence>
<dbReference type="Proteomes" id="UP000029868">
    <property type="component" value="Unassembled WGS sequence"/>
</dbReference>
<dbReference type="SUPFAM" id="SSF48498">
    <property type="entry name" value="Tetracyclin repressor-like, C-terminal domain"/>
    <property type="match status" value="1"/>
</dbReference>
<dbReference type="Gene3D" id="1.10.10.60">
    <property type="entry name" value="Homeodomain-like"/>
    <property type="match status" value="1"/>
</dbReference>
<reference evidence="4 5" key="1">
    <citation type="submission" date="2014-08" db="EMBL/GenBank/DDBJ databases">
        <title>Genomic and Phenotypic Diversity of Colwellia psychrerythraea strains from Disparate Marine Basins.</title>
        <authorList>
            <person name="Techtmann S.M."/>
            <person name="Stelling S.C."/>
            <person name="Utturkar S.M."/>
            <person name="Alshibli N."/>
            <person name="Harris A."/>
            <person name="Brown S.D."/>
            <person name="Hazen T.C."/>
        </authorList>
    </citation>
    <scope>NUCLEOTIDE SEQUENCE [LARGE SCALE GENOMIC DNA]</scope>
    <source>
        <strain evidence="4 5">GAB14E</strain>
    </source>
</reference>
<organism evidence="4 5">
    <name type="scientific">Colwellia psychrerythraea</name>
    <name type="common">Vibrio psychroerythus</name>
    <dbReference type="NCBI Taxonomy" id="28229"/>
    <lineage>
        <taxon>Bacteria</taxon>
        <taxon>Pseudomonadati</taxon>
        <taxon>Pseudomonadota</taxon>
        <taxon>Gammaproteobacteria</taxon>
        <taxon>Alteromonadales</taxon>
        <taxon>Colwelliaceae</taxon>
        <taxon>Colwellia</taxon>
    </lineage>
</organism>
<dbReference type="PANTHER" id="PTHR47506:SF6">
    <property type="entry name" value="HTH-TYPE TRANSCRIPTIONAL REPRESSOR NEMR"/>
    <property type="match status" value="1"/>
</dbReference>
<dbReference type="OrthoDB" id="326421at2"/>
<dbReference type="Pfam" id="PF16925">
    <property type="entry name" value="TetR_C_13"/>
    <property type="match status" value="1"/>
</dbReference>
<dbReference type="SUPFAM" id="SSF46689">
    <property type="entry name" value="Homeodomain-like"/>
    <property type="match status" value="1"/>
</dbReference>
<accession>A0A099L352</accession>